<evidence type="ECO:0000313" key="2">
    <source>
        <dbReference type="EMBL" id="MDX4957454.1"/>
    </source>
</evidence>
<dbReference type="EMBL" id="JAWWMZ010000017">
    <property type="protein sequence ID" value="MDX4957454.1"/>
    <property type="molecule type" value="Genomic_DNA"/>
</dbReference>
<organism evidence="2 3">
    <name type="scientific">Delftia acidovorans</name>
    <name type="common">Pseudomonas acidovorans</name>
    <name type="synonym">Comamonas acidovorans</name>
    <dbReference type="NCBI Taxonomy" id="80866"/>
    <lineage>
        <taxon>Bacteria</taxon>
        <taxon>Pseudomonadati</taxon>
        <taxon>Pseudomonadota</taxon>
        <taxon>Betaproteobacteria</taxon>
        <taxon>Burkholderiales</taxon>
        <taxon>Comamonadaceae</taxon>
        <taxon>Delftia</taxon>
    </lineage>
</organism>
<sequence length="354" mass="40795">MDGEILVSFIGKSPNDPSFDAWLQEHRIFERPHLAEQDEEYEEDTEAAAINARNSEIEENEKHSIALIYENQDNYNRIFKDNSIHMDGDFILKQVAFYAQGVSSYRGFQGTLPFGLVFSDTQTLVHQKLGKPIASRFIHNLSADLWATPDWHINISYVHLSGTIAIIHIRRPNIYDLRMIGNHSPDISSAIRDRMPSPHNLSQALGFAIDDFRLADAFKPIIWDQDSLNEANHTEEVFRYIKNYGLSLYFREGEDFRRGSNPLPKYGTFFAGYRLNRAGDMESDGFQGQLPFGLSFHDTPLEILKHMGQPPDKKGTSSDTGYFIWDLPSYRVHIVYSLIDWQLYRITFFAPFAR</sequence>
<protein>
    <submittedName>
        <fullName evidence="2">Uncharacterized protein</fullName>
    </submittedName>
</protein>
<evidence type="ECO:0000313" key="3">
    <source>
        <dbReference type="Proteomes" id="UP001287445"/>
    </source>
</evidence>
<dbReference type="RefSeq" id="WP_319073853.1">
    <property type="nucleotide sequence ID" value="NZ_JAWWMZ010000004.1"/>
</dbReference>
<comment type="caution">
    <text evidence="2">The sequence shown here is derived from an EMBL/GenBank/DDBJ whole genome shotgun (WGS) entry which is preliminary data.</text>
</comment>
<evidence type="ECO:0000313" key="1">
    <source>
        <dbReference type="EMBL" id="MDX4954617.1"/>
    </source>
</evidence>
<name>A0AAJ2R3G6_DELAC</name>
<proteinExistence type="predicted"/>
<dbReference type="EMBL" id="JAWWMZ010000004">
    <property type="protein sequence ID" value="MDX4954617.1"/>
    <property type="molecule type" value="Genomic_DNA"/>
</dbReference>
<dbReference type="Proteomes" id="UP001287445">
    <property type="component" value="Unassembled WGS sequence"/>
</dbReference>
<reference evidence="2" key="1">
    <citation type="submission" date="2023-11" db="EMBL/GenBank/DDBJ databases">
        <title>Identification and selenium tolerance of Delftia acidovorans R3-25.</title>
        <authorList>
            <person name="Zhang S."/>
            <person name="Liu Y."/>
            <person name="Guo Y."/>
        </authorList>
    </citation>
    <scope>NUCLEOTIDE SEQUENCE</scope>
    <source>
        <strain evidence="2">R3-25</strain>
    </source>
</reference>
<dbReference type="AlphaFoldDB" id="A0AAJ2R3G6"/>
<gene>
    <name evidence="1" type="ORF">SGN30_14465</name>
    <name evidence="2" type="ORF">SGN30_28880</name>
</gene>
<accession>A0AAJ2R3G6</accession>